<dbReference type="Pfam" id="PF01239">
    <property type="entry name" value="PPTA"/>
    <property type="match status" value="5"/>
</dbReference>
<evidence type="ECO:0000256" key="4">
    <source>
        <dbReference type="ARBA" id="ARBA00022602"/>
    </source>
</evidence>
<keyword evidence="5 9" id="KW-0808">Transferase</keyword>
<keyword evidence="4 9" id="KW-0637">Prenyltransferase</keyword>
<comment type="catalytic activity">
    <reaction evidence="8 9">
        <text>geranylgeranyl diphosphate + L-cysteinyl-[protein] = S-geranylgeranyl-L-cysteinyl-[protein] + diphosphate</text>
        <dbReference type="Rhea" id="RHEA:21240"/>
        <dbReference type="Rhea" id="RHEA-COMP:10131"/>
        <dbReference type="Rhea" id="RHEA-COMP:11537"/>
        <dbReference type="ChEBI" id="CHEBI:29950"/>
        <dbReference type="ChEBI" id="CHEBI:33019"/>
        <dbReference type="ChEBI" id="CHEBI:57533"/>
        <dbReference type="ChEBI" id="CHEBI:86021"/>
        <dbReference type="EC" id="2.5.1.60"/>
    </reaction>
</comment>
<organism evidence="10 11">
    <name type="scientific">Cutaneotrichosporon oleaginosum</name>
    <dbReference type="NCBI Taxonomy" id="879819"/>
    <lineage>
        <taxon>Eukaryota</taxon>
        <taxon>Fungi</taxon>
        <taxon>Dikarya</taxon>
        <taxon>Basidiomycota</taxon>
        <taxon>Agaricomycotina</taxon>
        <taxon>Tremellomycetes</taxon>
        <taxon>Trichosporonales</taxon>
        <taxon>Trichosporonaceae</taxon>
        <taxon>Cutaneotrichosporon</taxon>
    </lineage>
</organism>
<evidence type="ECO:0000313" key="10">
    <source>
        <dbReference type="EMBL" id="KLT44524.1"/>
    </source>
</evidence>
<proteinExistence type="inferred from homology"/>
<dbReference type="GO" id="GO:0004663">
    <property type="term" value="F:Rab geranylgeranyltransferase activity"/>
    <property type="evidence" value="ECO:0007669"/>
    <property type="project" value="UniProtKB-UniRule"/>
</dbReference>
<dbReference type="EMBL" id="KQ087186">
    <property type="protein sequence ID" value="KLT44524.1"/>
    <property type="molecule type" value="Genomic_DNA"/>
</dbReference>
<comment type="similarity">
    <text evidence="1 9">Belongs to the protein prenyltransferase subunit alpha family.</text>
</comment>
<evidence type="ECO:0000256" key="9">
    <source>
        <dbReference type="RuleBase" id="RU367120"/>
    </source>
</evidence>
<dbReference type="FunFam" id="1.25.40.120:FF:000035">
    <property type="entry name" value="Geranylgeranyl transferase type-2 subunit alpha"/>
    <property type="match status" value="1"/>
</dbReference>
<dbReference type="PANTHER" id="PTHR11129:SF2">
    <property type="entry name" value="GERANYLGERANYL TRANSFERASE TYPE-2 SUBUNIT ALPHA"/>
    <property type="match status" value="1"/>
</dbReference>
<gene>
    <name evidence="10" type="ORF">CC85DRAFT_8021</name>
</gene>
<dbReference type="Proteomes" id="UP000053611">
    <property type="component" value="Unassembled WGS sequence"/>
</dbReference>
<dbReference type="OrthoDB" id="1658at2759"/>
<dbReference type="PROSITE" id="PS51147">
    <property type="entry name" value="PFTA"/>
    <property type="match status" value="5"/>
</dbReference>
<accession>A0A0J1B9K0</accession>
<evidence type="ECO:0000256" key="6">
    <source>
        <dbReference type="ARBA" id="ARBA00022737"/>
    </source>
</evidence>
<dbReference type="GO" id="GO:0097354">
    <property type="term" value="P:prenylation"/>
    <property type="evidence" value="ECO:0007669"/>
    <property type="project" value="UniProtKB-UniRule"/>
</dbReference>
<evidence type="ECO:0000256" key="8">
    <source>
        <dbReference type="ARBA" id="ARBA00047658"/>
    </source>
</evidence>
<sequence length="332" mass="39175">MHGIKRTRISKEAEEARRLKEVSKIQAYTALQEDVLAMKRRKEYTLEALEKTNKLLDLNPEFYTVWNYRRHILIRGLFPSSSDEEVVGLLEADLRLTMAYLRVHPKVYWIWTHRKWCLENVPRGPGDSEGWRNEFWKKEIGLVEKLLDADARNFHAWTYRRYISESLPVSFSPKRTPADEIKYTTKKIESNFSNFSAWHSRTKILPKIWEGLSEQEVATEKDKEFELVTQALWTDPGDQSGWLYHRWLVGTNPSAELLMRELDSIKELHEAEPDSKWCMNALAHYHLLSARLPSTQADEAAQHRSAAKTILERLEVIDEDRRERYRELASQY</sequence>
<evidence type="ECO:0000256" key="5">
    <source>
        <dbReference type="ARBA" id="ARBA00022679"/>
    </source>
</evidence>
<dbReference type="InterPro" id="IPR002088">
    <property type="entry name" value="Prenyl_trans_a"/>
</dbReference>
<dbReference type="EC" id="2.5.1.60" evidence="2 9"/>
<dbReference type="Gene3D" id="1.25.40.120">
    <property type="entry name" value="Protein prenylyltransferase"/>
    <property type="match status" value="1"/>
</dbReference>
<protein>
    <recommendedName>
        <fullName evidence="3 9">Geranylgeranyl transferase type-2 subunit alpha</fullName>
        <ecNumber evidence="2 9">2.5.1.60</ecNumber>
    </recommendedName>
    <alternativeName>
        <fullName evidence="7 9">Geranylgeranyl transferase type II subunit alpha</fullName>
    </alternativeName>
</protein>
<dbReference type="STRING" id="879819.A0A0J1B9K0"/>
<dbReference type="PANTHER" id="PTHR11129">
    <property type="entry name" value="PROTEIN FARNESYLTRANSFERASE ALPHA SUBUNIT/RAB GERANYLGERANYL TRANSFERASE ALPHA SUBUNIT"/>
    <property type="match status" value="1"/>
</dbReference>
<evidence type="ECO:0000256" key="2">
    <source>
        <dbReference type="ARBA" id="ARBA00012656"/>
    </source>
</evidence>
<reference evidence="10 11" key="1">
    <citation type="submission" date="2015-03" db="EMBL/GenBank/DDBJ databases">
        <title>Genomics and transcriptomics of the oil-accumulating basidiomycete yeast T. oleaginosus allow insights into substrate utilization and the diverse evolutionary trajectories of mating systems in fungi.</title>
        <authorList>
            <consortium name="DOE Joint Genome Institute"/>
            <person name="Kourist R."/>
            <person name="Kracht O."/>
            <person name="Bracharz F."/>
            <person name="Lipzen A."/>
            <person name="Nolan M."/>
            <person name="Ohm R."/>
            <person name="Grigoriev I."/>
            <person name="Sun S."/>
            <person name="Heitman J."/>
            <person name="Bruck T."/>
            <person name="Nowrousian M."/>
        </authorList>
    </citation>
    <scope>NUCLEOTIDE SEQUENCE [LARGE SCALE GENOMIC DNA]</scope>
    <source>
        <strain evidence="10 11">IBC0246</strain>
    </source>
</reference>
<evidence type="ECO:0000256" key="1">
    <source>
        <dbReference type="ARBA" id="ARBA00006734"/>
    </source>
</evidence>
<comment type="function">
    <text evidence="9">Catalyzes the transfer of a geranyl-geranyl moiety from geranyl-geranyl pyrophosphate to cysteines occuring in specific C-terminal amino acid sequences.</text>
</comment>
<evidence type="ECO:0000313" key="11">
    <source>
        <dbReference type="Proteomes" id="UP000053611"/>
    </source>
</evidence>
<keyword evidence="11" id="KW-1185">Reference proteome</keyword>
<keyword evidence="6" id="KW-0677">Repeat</keyword>
<dbReference type="AlphaFoldDB" id="A0A0J1B9K0"/>
<evidence type="ECO:0000256" key="3">
    <source>
        <dbReference type="ARBA" id="ARBA00014772"/>
    </source>
</evidence>
<dbReference type="GO" id="GO:0005968">
    <property type="term" value="C:Rab-protein geranylgeranyltransferase complex"/>
    <property type="evidence" value="ECO:0007669"/>
    <property type="project" value="TreeGrafter"/>
</dbReference>
<evidence type="ECO:0000256" key="7">
    <source>
        <dbReference type="ARBA" id="ARBA00031267"/>
    </source>
</evidence>
<dbReference type="SUPFAM" id="SSF48439">
    <property type="entry name" value="Protein prenylyltransferase"/>
    <property type="match status" value="1"/>
</dbReference>
<name>A0A0J1B9K0_9TREE</name>